<name>A0A165WW81_9AGAM</name>
<keyword evidence="1 2" id="KW-0238">DNA-binding</keyword>
<dbReference type="SUPFAM" id="SSF46689">
    <property type="entry name" value="Homeodomain-like"/>
    <property type="match status" value="1"/>
</dbReference>
<dbReference type="GO" id="GO:0003677">
    <property type="term" value="F:DNA binding"/>
    <property type="evidence" value="ECO:0007669"/>
    <property type="project" value="UniProtKB-UniRule"/>
</dbReference>
<dbReference type="AlphaFoldDB" id="A0A165WW81"/>
<proteinExistence type="predicted"/>
<comment type="subcellular location">
    <subcellularLocation>
        <location evidence="1 2">Nucleus</location>
    </subcellularLocation>
</comment>
<feature type="domain" description="Homeobox" evidence="3">
    <location>
        <begin position="43"/>
        <end position="103"/>
    </location>
</feature>
<evidence type="ECO:0000256" key="1">
    <source>
        <dbReference type="PROSITE-ProRule" id="PRU00108"/>
    </source>
</evidence>
<reference evidence="4 6" key="1">
    <citation type="journal article" date="2016" name="Mol. Biol. Evol.">
        <title>Comparative Genomics of Early-Diverging Mushroom-Forming Fungi Provides Insights into the Origins of Lignocellulose Decay Capabilities.</title>
        <authorList>
            <person name="Nagy L.G."/>
            <person name="Riley R."/>
            <person name="Tritt A."/>
            <person name="Adam C."/>
            <person name="Daum C."/>
            <person name="Floudas D."/>
            <person name="Sun H."/>
            <person name="Yadav J.S."/>
            <person name="Pangilinan J."/>
            <person name="Larsson K.H."/>
            <person name="Matsuura K."/>
            <person name="Barry K."/>
            <person name="Labutti K."/>
            <person name="Kuo R."/>
            <person name="Ohm R.A."/>
            <person name="Bhattacharya S.S."/>
            <person name="Shirouzu T."/>
            <person name="Yoshinaga Y."/>
            <person name="Martin F.M."/>
            <person name="Grigoriev I.V."/>
            <person name="Hibbett D.S."/>
        </authorList>
    </citation>
    <scope>NUCLEOTIDE SEQUENCE [LARGE SCALE GENOMIC DNA]</scope>
    <source>
        <strain evidence="4 6">CBS 109695</strain>
    </source>
</reference>
<evidence type="ECO:0000256" key="2">
    <source>
        <dbReference type="RuleBase" id="RU000682"/>
    </source>
</evidence>
<dbReference type="Proteomes" id="UP000076532">
    <property type="component" value="Unassembled WGS sequence"/>
</dbReference>
<gene>
    <name evidence="5" type="ORF">FIBSPDRAFT_723604</name>
    <name evidence="4" type="ORF">FIBSPDRAFT_762168</name>
</gene>
<keyword evidence="1 2" id="KW-0539">Nucleus</keyword>
<organism evidence="4 6">
    <name type="scientific">Athelia psychrophila</name>
    <dbReference type="NCBI Taxonomy" id="1759441"/>
    <lineage>
        <taxon>Eukaryota</taxon>
        <taxon>Fungi</taxon>
        <taxon>Dikarya</taxon>
        <taxon>Basidiomycota</taxon>
        <taxon>Agaricomycotina</taxon>
        <taxon>Agaricomycetes</taxon>
        <taxon>Agaricomycetidae</taxon>
        <taxon>Atheliales</taxon>
        <taxon>Atheliaceae</taxon>
        <taxon>Athelia</taxon>
    </lineage>
</organism>
<dbReference type="Gene3D" id="1.10.10.60">
    <property type="entry name" value="Homeodomain-like"/>
    <property type="match status" value="1"/>
</dbReference>
<keyword evidence="6" id="KW-1185">Reference proteome</keyword>
<dbReference type="CDD" id="cd00086">
    <property type="entry name" value="homeodomain"/>
    <property type="match status" value="1"/>
</dbReference>
<evidence type="ECO:0000313" key="5">
    <source>
        <dbReference type="EMBL" id="KZP32155.1"/>
    </source>
</evidence>
<keyword evidence="1 2" id="KW-0371">Homeobox</keyword>
<accession>A0A165WW81</accession>
<dbReference type="EMBL" id="KV417487">
    <property type="protein sequence ID" value="KZP32155.1"/>
    <property type="molecule type" value="Genomic_DNA"/>
</dbReference>
<sequence length="156" mass="17645">MIFNERKPPKNRSIVLAIQLSAVGPEVSSQNVGKYYANRLAKEEGRPRAQTKTPEQISLLEEAFAEDMYPTTARFIVLVHETDLKKTQVSAWFAYQRDKIEREGGDLFSSNFSGDGIEASARGNAASPMWRKYKKDPEGYYQEMLEEVGRGMASED</sequence>
<evidence type="ECO:0000313" key="4">
    <source>
        <dbReference type="EMBL" id="KZP07966.1"/>
    </source>
</evidence>
<dbReference type="InterPro" id="IPR009057">
    <property type="entry name" value="Homeodomain-like_sf"/>
</dbReference>
<protein>
    <recommendedName>
        <fullName evidence="3">Homeobox domain-containing protein</fullName>
    </recommendedName>
</protein>
<feature type="DNA-binding region" description="Homeobox" evidence="1">
    <location>
        <begin position="45"/>
        <end position="104"/>
    </location>
</feature>
<dbReference type="InterPro" id="IPR001356">
    <property type="entry name" value="HD"/>
</dbReference>
<dbReference type="Pfam" id="PF00046">
    <property type="entry name" value="Homeodomain"/>
    <property type="match status" value="1"/>
</dbReference>
<evidence type="ECO:0000259" key="3">
    <source>
        <dbReference type="PROSITE" id="PS50071"/>
    </source>
</evidence>
<dbReference type="GO" id="GO:0005634">
    <property type="term" value="C:nucleus"/>
    <property type="evidence" value="ECO:0007669"/>
    <property type="project" value="UniProtKB-SubCell"/>
</dbReference>
<dbReference type="SMART" id="SM00389">
    <property type="entry name" value="HOX"/>
    <property type="match status" value="1"/>
</dbReference>
<dbReference type="OrthoDB" id="6159439at2759"/>
<dbReference type="PROSITE" id="PS50071">
    <property type="entry name" value="HOMEOBOX_2"/>
    <property type="match status" value="1"/>
</dbReference>
<dbReference type="EMBL" id="KV417735">
    <property type="protein sequence ID" value="KZP07966.1"/>
    <property type="molecule type" value="Genomic_DNA"/>
</dbReference>
<evidence type="ECO:0000313" key="6">
    <source>
        <dbReference type="Proteomes" id="UP000076532"/>
    </source>
</evidence>